<protein>
    <recommendedName>
        <fullName evidence="7">Filament-like plant protein 7</fullName>
    </recommendedName>
</protein>
<name>A0ABD3A7F2_9GENT</name>
<sequence length="940" mass="106287">MDNKSWLWMKRSTEKTIISDDKTNPSSSRNEDETLLKDKAQLERDLRSLNVKLSSAVSEFNSKDDFAKKQATIAQEAISGWEKTETEALSLKQELEKALQQRAASEERLVHLDAALKECMQQLQFVREEQEKRIHDAVGKTSKEFESARITLDQMLVETKKRLDKVEGENNQLSKALLAKEMVIEESNKHRAQMEANFGSLLSRLESRERENASLTYEVRVLEKELEIRNEEREFNRRTSDVAHKQHLESVKKIAKLESECQRLRLLVQKKLPGPAALAKMKNEVEMLGRDQPESRRRKSIPSPVSSMEFSVDAAPDDPQKRINFLTQQLCFMEEENKTLKEAVNKRITHFQSSTLMYTQTASRLSQLQGQLGDCVTAEPGKDRHPMRQLSLASMSDTGSDDKASCAESWASALVSELEQYTNGKHLGTPSSKVVGASDMSLMYDFVEMEKLAVVPADNPLGDGNHIARDDETRAPLSTQSSEHGLEPASTAVIPEYPPSKKCSQKLQLSKSIHKIIDLIEGINIPALDDGSAEMLSRKDDRVLQYKNSETPTGYTGRVFQWKASELSTTFKQFVQTCNDLLNGKSDIESFAEQLACTLEWIMNHCFSLQDVQSMKDTIRSYFDWDESRSESEVDNGTTTHVSESNKWTVQRGEVEPIIKEVHGRLKEDLPNNKYAEYVLEGRLQSEVLKSESLIIQPQESHKTIKSLQMEVETLEQVNEKTYHHNEKHFEAKDELTEACKMYMEKELDNKKDSCKKLDGTCHDLQLPLESKGEKGTPVDMADTERELQTDWEIVAASEKLAKCQETILNLGKQLKALASPMEAALFDKVISSPARTVVATTATPEKNRHRFSLLDKMLAEDKCEIEDLKSPKTKEIILDGNSYSASGPNKNMEPPDNGVNHPKNDAAISSMAIVPGKKRGRGGLLKKLWQRRKKGSCKK</sequence>
<evidence type="ECO:0000313" key="6">
    <source>
        <dbReference type="Proteomes" id="UP001630127"/>
    </source>
</evidence>
<dbReference type="PANTHER" id="PTHR31580:SF22">
    <property type="entry name" value="FILAMENT-LIKE PLANT PROTEIN 7"/>
    <property type="match status" value="1"/>
</dbReference>
<evidence type="ECO:0008006" key="7">
    <source>
        <dbReference type="Google" id="ProtNLM"/>
    </source>
</evidence>
<dbReference type="Pfam" id="PF05911">
    <property type="entry name" value="FPP"/>
    <property type="match status" value="2"/>
</dbReference>
<feature type="region of interest" description="Disordered" evidence="4">
    <location>
        <begin position="17"/>
        <end position="36"/>
    </location>
</feature>
<evidence type="ECO:0000256" key="3">
    <source>
        <dbReference type="SAM" id="Coils"/>
    </source>
</evidence>
<feature type="coiled-coil region" evidence="3">
    <location>
        <begin position="39"/>
        <end position="129"/>
    </location>
</feature>
<evidence type="ECO:0000313" key="5">
    <source>
        <dbReference type="EMBL" id="KAL3526796.1"/>
    </source>
</evidence>
<keyword evidence="6" id="KW-1185">Reference proteome</keyword>
<feature type="region of interest" description="Disordered" evidence="4">
    <location>
        <begin position="880"/>
        <end position="940"/>
    </location>
</feature>
<feature type="region of interest" description="Disordered" evidence="4">
    <location>
        <begin position="474"/>
        <end position="497"/>
    </location>
</feature>
<comment type="similarity">
    <text evidence="1">Belongs to the FPP family.</text>
</comment>
<evidence type="ECO:0000256" key="2">
    <source>
        <dbReference type="ARBA" id="ARBA00023054"/>
    </source>
</evidence>
<dbReference type="InterPro" id="IPR008587">
    <property type="entry name" value="FPP_plant"/>
</dbReference>
<feature type="compositionally biased region" description="Basic residues" evidence="4">
    <location>
        <begin position="929"/>
        <end position="940"/>
    </location>
</feature>
<evidence type="ECO:0000256" key="4">
    <source>
        <dbReference type="SAM" id="MobiDB-lite"/>
    </source>
</evidence>
<dbReference type="PANTHER" id="PTHR31580">
    <property type="entry name" value="FILAMENT-LIKE PLANT PROTEIN 4"/>
    <property type="match status" value="1"/>
</dbReference>
<accession>A0ABD3A7F2</accession>
<dbReference type="Proteomes" id="UP001630127">
    <property type="component" value="Unassembled WGS sequence"/>
</dbReference>
<feature type="region of interest" description="Disordered" evidence="4">
    <location>
        <begin position="288"/>
        <end position="318"/>
    </location>
</feature>
<organism evidence="5 6">
    <name type="scientific">Cinchona calisaya</name>
    <dbReference type="NCBI Taxonomy" id="153742"/>
    <lineage>
        <taxon>Eukaryota</taxon>
        <taxon>Viridiplantae</taxon>
        <taxon>Streptophyta</taxon>
        <taxon>Embryophyta</taxon>
        <taxon>Tracheophyta</taxon>
        <taxon>Spermatophyta</taxon>
        <taxon>Magnoliopsida</taxon>
        <taxon>eudicotyledons</taxon>
        <taxon>Gunneridae</taxon>
        <taxon>Pentapetalae</taxon>
        <taxon>asterids</taxon>
        <taxon>lamiids</taxon>
        <taxon>Gentianales</taxon>
        <taxon>Rubiaceae</taxon>
        <taxon>Cinchonoideae</taxon>
        <taxon>Cinchoneae</taxon>
        <taxon>Cinchona</taxon>
    </lineage>
</organism>
<comment type="caution">
    <text evidence="5">The sequence shown here is derived from an EMBL/GenBank/DDBJ whole genome shotgun (WGS) entry which is preliminary data.</text>
</comment>
<dbReference type="EMBL" id="JBJUIK010000005">
    <property type="protein sequence ID" value="KAL3526796.1"/>
    <property type="molecule type" value="Genomic_DNA"/>
</dbReference>
<proteinExistence type="inferred from homology"/>
<gene>
    <name evidence="5" type="ORF">ACH5RR_011452</name>
</gene>
<reference evidence="5 6" key="1">
    <citation type="submission" date="2024-11" db="EMBL/GenBank/DDBJ databases">
        <title>A near-complete genome assembly of Cinchona calisaya.</title>
        <authorList>
            <person name="Lian D.C."/>
            <person name="Zhao X.W."/>
            <person name="Wei L."/>
        </authorList>
    </citation>
    <scope>NUCLEOTIDE SEQUENCE [LARGE SCALE GENOMIC DNA]</scope>
    <source>
        <tissue evidence="5">Nenye</tissue>
    </source>
</reference>
<evidence type="ECO:0000256" key="1">
    <source>
        <dbReference type="ARBA" id="ARBA00005921"/>
    </source>
</evidence>
<keyword evidence="2 3" id="KW-0175">Coiled coil</keyword>
<dbReference type="AlphaFoldDB" id="A0ABD3A7F2"/>